<dbReference type="EMBL" id="CP142436">
    <property type="protein sequence ID" value="XBC51039.1"/>
    <property type="molecule type" value="Genomic_DNA"/>
</dbReference>
<evidence type="ECO:0000259" key="1">
    <source>
        <dbReference type="Pfam" id="PF12358"/>
    </source>
</evidence>
<sequence>MDKMLKNRLINKSIEAFIMGLEIYNKPTIRYRIEGFSFFICNAWELMLKAELLNRKQEIYYRDNPERTISLNETVQKIYSDKNTRLRINLEKIIELRNISTHFITEDYEAKYAPLFQACVINYTEELLRFHDEDITNHIAQNFLTITAEKEFLTNEQIKLKYPPEIAEKLMKQSNEIDVLTKELNSSNFAINIAQHLYISKKKGDADFTIKMDQHSNNPAAIIKELKDPSDTHKYSYKNVVVAVNERLKKKHITMNYDKGFNKYVLKLFIDFYDIKNDPKYAYKHKIGNHSHFTYSQQLIEFIVKEIERNPDKVVKSLKK</sequence>
<name>A0AB74U4B5_9LACT</name>
<proteinExistence type="predicted"/>
<dbReference type="Pfam" id="PF18740">
    <property type="entry name" value="EC042_2821"/>
    <property type="match status" value="1"/>
</dbReference>
<dbReference type="RefSeq" id="WP_347297595.1">
    <property type="nucleotide sequence ID" value="NZ_CP142434.1"/>
</dbReference>
<protein>
    <submittedName>
        <fullName evidence="4">DUF3644 domain-containing protein</fullName>
    </submittedName>
</protein>
<gene>
    <name evidence="4" type="ORF">VUQ07_07310</name>
    <name evidence="3" type="ORF">VUQ09_07700</name>
</gene>
<accession>A0AB74U4B5</accession>
<dbReference type="InterPro" id="IPR049530">
    <property type="entry name" value="EC042_2821"/>
</dbReference>
<evidence type="ECO:0000259" key="2">
    <source>
        <dbReference type="Pfam" id="PF18740"/>
    </source>
</evidence>
<dbReference type="AlphaFoldDB" id="A0AB74U4B5"/>
<evidence type="ECO:0000313" key="3">
    <source>
        <dbReference type="EMBL" id="XBC47442.1"/>
    </source>
</evidence>
<feature type="domain" description="EC042-2821-like Restriction Endonuclease-like" evidence="2">
    <location>
        <begin position="228"/>
        <end position="319"/>
    </location>
</feature>
<dbReference type="InterPro" id="IPR022104">
    <property type="entry name" value="DUF3644"/>
</dbReference>
<reference evidence="4" key="1">
    <citation type="submission" date="2023-12" db="EMBL/GenBank/DDBJ databases">
        <title>Dolosigranulum savutii sp. nov. isolated from human upper respiratory samples collected in Botswana.</title>
        <authorList>
            <person name="Kelly M.S."/>
        </authorList>
    </citation>
    <scope>NUCLEOTIDE SEQUENCE</scope>
    <source>
        <strain evidence="4">MSK211</strain>
        <strain evidence="3">MSK312</strain>
    </source>
</reference>
<organism evidence="4">
    <name type="scientific">Dolosigranulum savutiense</name>
    <dbReference type="NCBI Taxonomy" id="3110288"/>
    <lineage>
        <taxon>Bacteria</taxon>
        <taxon>Bacillati</taxon>
        <taxon>Bacillota</taxon>
        <taxon>Bacilli</taxon>
        <taxon>Lactobacillales</taxon>
        <taxon>Carnobacteriaceae</taxon>
        <taxon>Dolosigranulum</taxon>
    </lineage>
</organism>
<dbReference type="EMBL" id="CP142434">
    <property type="protein sequence ID" value="XBC47442.1"/>
    <property type="molecule type" value="Genomic_DNA"/>
</dbReference>
<feature type="domain" description="DUF3644" evidence="1">
    <location>
        <begin position="8"/>
        <end position="178"/>
    </location>
</feature>
<dbReference type="Pfam" id="PF12358">
    <property type="entry name" value="DUF3644"/>
    <property type="match status" value="1"/>
</dbReference>
<evidence type="ECO:0000313" key="4">
    <source>
        <dbReference type="EMBL" id="XBC51039.1"/>
    </source>
</evidence>